<evidence type="ECO:0000256" key="3">
    <source>
        <dbReference type="ARBA" id="ARBA00048679"/>
    </source>
</evidence>
<evidence type="ECO:0000256" key="1">
    <source>
        <dbReference type="ARBA" id="ARBA00012513"/>
    </source>
</evidence>
<dbReference type="Proteomes" id="UP000078559">
    <property type="component" value="Unassembled WGS sequence"/>
</dbReference>
<dbReference type="InterPro" id="IPR011009">
    <property type="entry name" value="Kinase-like_dom_sf"/>
</dbReference>
<dbReference type="PANTHER" id="PTHR38248:SF2">
    <property type="entry name" value="FUNK1 11"/>
    <property type="match status" value="1"/>
</dbReference>
<name>A0A194VJH4_CYTMA</name>
<dbReference type="InterPro" id="IPR040976">
    <property type="entry name" value="Pkinase_fungal"/>
</dbReference>
<feature type="compositionally biased region" description="Polar residues" evidence="4">
    <location>
        <begin position="566"/>
        <end position="579"/>
    </location>
</feature>
<organism evidence="6 7">
    <name type="scientific">Cytospora mali</name>
    <name type="common">Apple Valsa canker fungus</name>
    <name type="synonym">Valsa mali</name>
    <dbReference type="NCBI Taxonomy" id="578113"/>
    <lineage>
        <taxon>Eukaryota</taxon>
        <taxon>Fungi</taxon>
        <taxon>Dikarya</taxon>
        <taxon>Ascomycota</taxon>
        <taxon>Pezizomycotina</taxon>
        <taxon>Sordariomycetes</taxon>
        <taxon>Sordariomycetidae</taxon>
        <taxon>Diaporthales</taxon>
        <taxon>Cytosporaceae</taxon>
        <taxon>Cytospora</taxon>
    </lineage>
</organism>
<dbReference type="InterPro" id="IPR008266">
    <property type="entry name" value="Tyr_kinase_AS"/>
</dbReference>
<proteinExistence type="predicted"/>
<evidence type="ECO:0000313" key="7">
    <source>
        <dbReference type="Proteomes" id="UP000078559"/>
    </source>
</evidence>
<feature type="domain" description="Fungal-type protein kinase" evidence="5">
    <location>
        <begin position="297"/>
        <end position="704"/>
    </location>
</feature>
<sequence>MMDPSLFDIIQASPLGRSLELVHDLFKSTCEKKNISCCSTADALVQLSQEDLRQITSKLLGTLLSHPASEQLHGHDQEEKIINDIWSLRTKVLSNAFDFSRILPLLEAVLTNKADDKVWTEVYQATTVLTNKTNNEVDEAVPPSTPPPKPRHPAIATAQSQTPYTYNSGNSASTDELRKDMDRVIKGELRVMHADIPGFHERFFRVAGLEDISTKVLDKCQEGPNPLFCEEKGWTSWPQSAEQGPVSEWFINITSKLAAFAAEVDPTLKPQQMPVAQPNKELKGAGPAKRKVDVSFVNDTDCHWSNVIVPGELKKNPLADTPSQAYLDIARYAREVLAAQPTRRFVLSFTLCGSLMRIWEFDRLGAIASKRFNINQDALLFVLSILGFLFMNEEQLGLDSTFRTTKDGKMFLEIQRDGHNTERIIIDHLITRVPCIVGRATTCWKAHIQGSDLPLVIKDSWQYPQRDHEGEILSMVTEKVRHVARYYHHETVRIGGKDDDVLNNIRAGLSTTNAQATQLEGLTSCTSATEPSQQQWSGKSIGAGSRKRSSSQRGVTLPASKRARSTSKPADNSQPTDSPEPNREHRRVILRDYGEPIYKASTLSALLTALEGCIEGHESLYKAGLLHRDISINNLMINEDKKNPSWGSFLIDLDLAIKEPREKASGAQGRTGTKAFMAIGVLKGEQHSFTHDLESFFWVLFWICIHYESPGKGIVDESFEKWNYMGVDELIRNKMGVIASKDVFLWNARKFTDYCNPLIPWVEKLREVIIPGDKDHHQDEKLYSQMKDVLREASRQLAITPEEPGQ</sequence>
<feature type="region of interest" description="Disordered" evidence="4">
    <location>
        <begin position="524"/>
        <end position="585"/>
    </location>
</feature>
<gene>
    <name evidence="6" type="ORF">VM1G_10898</name>
</gene>
<dbReference type="GO" id="GO:0004674">
    <property type="term" value="F:protein serine/threonine kinase activity"/>
    <property type="evidence" value="ECO:0007669"/>
    <property type="project" value="UniProtKB-EC"/>
</dbReference>
<keyword evidence="7" id="KW-1185">Reference proteome</keyword>
<dbReference type="Pfam" id="PF17667">
    <property type="entry name" value="Pkinase_fungal"/>
    <property type="match status" value="1"/>
</dbReference>
<dbReference type="SUPFAM" id="SSF56112">
    <property type="entry name" value="Protein kinase-like (PK-like)"/>
    <property type="match status" value="1"/>
</dbReference>
<reference evidence="6" key="1">
    <citation type="submission" date="2014-12" db="EMBL/GenBank/DDBJ databases">
        <title>Genome Sequence of Valsa Canker Pathogens Uncovers a Specific Adaption of Colonization on Woody Bark.</title>
        <authorList>
            <person name="Yin Z."/>
            <person name="Liu H."/>
            <person name="Gao X."/>
            <person name="Li Z."/>
            <person name="Song N."/>
            <person name="Ke X."/>
            <person name="Dai Q."/>
            <person name="Wu Y."/>
            <person name="Sun Y."/>
            <person name="Xu J.-R."/>
            <person name="Kang Z.K."/>
            <person name="Wang L."/>
            <person name="Huang L."/>
        </authorList>
    </citation>
    <scope>NUCLEOTIDE SEQUENCE [LARGE SCALE GENOMIC DNA]</scope>
    <source>
        <strain evidence="6">03-8</strain>
    </source>
</reference>
<evidence type="ECO:0000256" key="4">
    <source>
        <dbReference type="SAM" id="MobiDB-lite"/>
    </source>
</evidence>
<evidence type="ECO:0000313" key="6">
    <source>
        <dbReference type="EMBL" id="KUI64128.1"/>
    </source>
</evidence>
<dbReference type="Gene3D" id="1.10.510.10">
    <property type="entry name" value="Transferase(Phosphotransferase) domain 1"/>
    <property type="match status" value="1"/>
</dbReference>
<protein>
    <recommendedName>
        <fullName evidence="1">non-specific serine/threonine protein kinase</fullName>
        <ecNumber evidence="1">2.7.11.1</ecNumber>
    </recommendedName>
</protein>
<dbReference type="PANTHER" id="PTHR38248">
    <property type="entry name" value="FUNK1 6"/>
    <property type="match status" value="1"/>
</dbReference>
<dbReference type="PROSITE" id="PS00109">
    <property type="entry name" value="PROTEIN_KINASE_TYR"/>
    <property type="match status" value="1"/>
</dbReference>
<comment type="catalytic activity">
    <reaction evidence="3">
        <text>L-seryl-[protein] + ATP = O-phospho-L-seryl-[protein] + ADP + H(+)</text>
        <dbReference type="Rhea" id="RHEA:17989"/>
        <dbReference type="Rhea" id="RHEA-COMP:9863"/>
        <dbReference type="Rhea" id="RHEA-COMP:11604"/>
        <dbReference type="ChEBI" id="CHEBI:15378"/>
        <dbReference type="ChEBI" id="CHEBI:29999"/>
        <dbReference type="ChEBI" id="CHEBI:30616"/>
        <dbReference type="ChEBI" id="CHEBI:83421"/>
        <dbReference type="ChEBI" id="CHEBI:456216"/>
        <dbReference type="EC" id="2.7.11.1"/>
    </reaction>
</comment>
<comment type="catalytic activity">
    <reaction evidence="2">
        <text>L-threonyl-[protein] + ATP = O-phospho-L-threonyl-[protein] + ADP + H(+)</text>
        <dbReference type="Rhea" id="RHEA:46608"/>
        <dbReference type="Rhea" id="RHEA-COMP:11060"/>
        <dbReference type="Rhea" id="RHEA-COMP:11605"/>
        <dbReference type="ChEBI" id="CHEBI:15378"/>
        <dbReference type="ChEBI" id="CHEBI:30013"/>
        <dbReference type="ChEBI" id="CHEBI:30616"/>
        <dbReference type="ChEBI" id="CHEBI:61977"/>
        <dbReference type="ChEBI" id="CHEBI:456216"/>
        <dbReference type="EC" id="2.7.11.1"/>
    </reaction>
</comment>
<dbReference type="OrthoDB" id="5584477at2759"/>
<dbReference type="EMBL" id="KN796121">
    <property type="protein sequence ID" value="KUI64128.1"/>
    <property type="molecule type" value="Genomic_DNA"/>
</dbReference>
<dbReference type="AlphaFoldDB" id="A0A194VJH4"/>
<dbReference type="EC" id="2.7.11.1" evidence="1"/>
<evidence type="ECO:0000256" key="2">
    <source>
        <dbReference type="ARBA" id="ARBA00047899"/>
    </source>
</evidence>
<accession>A0A194VJH4</accession>
<feature type="compositionally biased region" description="Polar residues" evidence="4">
    <location>
        <begin position="524"/>
        <end position="538"/>
    </location>
</feature>
<evidence type="ECO:0000259" key="5">
    <source>
        <dbReference type="Pfam" id="PF17667"/>
    </source>
</evidence>
<feature type="region of interest" description="Disordered" evidence="4">
    <location>
        <begin position="136"/>
        <end position="157"/>
    </location>
</feature>